<dbReference type="Proteomes" id="UP001215598">
    <property type="component" value="Unassembled WGS sequence"/>
</dbReference>
<feature type="compositionally biased region" description="Basic residues" evidence="1">
    <location>
        <begin position="278"/>
        <end position="289"/>
    </location>
</feature>
<keyword evidence="4" id="KW-1185">Reference proteome</keyword>
<proteinExistence type="predicted"/>
<reference evidence="3" key="1">
    <citation type="submission" date="2023-03" db="EMBL/GenBank/DDBJ databases">
        <title>Massive genome expansion in bonnet fungi (Mycena s.s.) driven by repeated elements and novel gene families across ecological guilds.</title>
        <authorList>
            <consortium name="Lawrence Berkeley National Laboratory"/>
            <person name="Harder C.B."/>
            <person name="Miyauchi S."/>
            <person name="Viragh M."/>
            <person name="Kuo A."/>
            <person name="Thoen E."/>
            <person name="Andreopoulos B."/>
            <person name="Lu D."/>
            <person name="Skrede I."/>
            <person name="Drula E."/>
            <person name="Henrissat B."/>
            <person name="Morin E."/>
            <person name="Kohler A."/>
            <person name="Barry K."/>
            <person name="LaButti K."/>
            <person name="Morin E."/>
            <person name="Salamov A."/>
            <person name="Lipzen A."/>
            <person name="Mereny Z."/>
            <person name="Hegedus B."/>
            <person name="Baldrian P."/>
            <person name="Stursova M."/>
            <person name="Weitz H."/>
            <person name="Taylor A."/>
            <person name="Grigoriev I.V."/>
            <person name="Nagy L.G."/>
            <person name="Martin F."/>
            <person name="Kauserud H."/>
        </authorList>
    </citation>
    <scope>NUCLEOTIDE SEQUENCE</scope>
    <source>
        <strain evidence="3">CBHHK182m</strain>
    </source>
</reference>
<feature type="compositionally biased region" description="Pro residues" evidence="1">
    <location>
        <begin position="58"/>
        <end position="69"/>
    </location>
</feature>
<accession>A0AAD7DVZ3</accession>
<protein>
    <submittedName>
        <fullName evidence="3">Uncharacterized protein</fullName>
    </submittedName>
</protein>
<feature type="chain" id="PRO_5041931609" evidence="2">
    <location>
        <begin position="23"/>
        <end position="289"/>
    </location>
</feature>
<gene>
    <name evidence="3" type="ORF">B0H16DRAFT_1705527</name>
</gene>
<evidence type="ECO:0000256" key="2">
    <source>
        <dbReference type="SAM" id="SignalP"/>
    </source>
</evidence>
<comment type="caution">
    <text evidence="3">The sequence shown here is derived from an EMBL/GenBank/DDBJ whole genome shotgun (WGS) entry which is preliminary data.</text>
</comment>
<feature type="signal peptide" evidence="2">
    <location>
        <begin position="1"/>
        <end position="22"/>
    </location>
</feature>
<feature type="compositionally biased region" description="Basic residues" evidence="1">
    <location>
        <begin position="225"/>
        <end position="234"/>
    </location>
</feature>
<sequence>MGPSPPSRLLLGLTLFLTLTHATVIVYTSTQVVFTTAPAVSGTPAAYTGVAAYNPGTLAPPPSPPPPSSQTPSPSTSSTAARPAWASSRRGRSWVAMGEIFNGRMLSKNLTGVNRTAQTPPLPTRIGFGHSLVRVGLSLFRRGGVRGNEMRQPRLAWGLLVILLRRGSGFMHTAIFLYHLARMLRGPLGRKIKGKSAANAPTPTPAPAPATTPSRVRSSYTPPRTRTHPRHRLAHAVNVRCHTPARTAASTGDGAMRAHAHDASTSSPRAADTAPAQARKRTRPVHALR</sequence>
<feature type="region of interest" description="Disordered" evidence="1">
    <location>
        <begin position="192"/>
        <end position="289"/>
    </location>
</feature>
<dbReference type="EMBL" id="JARKIB010000542">
    <property type="protein sequence ID" value="KAJ7701030.1"/>
    <property type="molecule type" value="Genomic_DNA"/>
</dbReference>
<feature type="region of interest" description="Disordered" evidence="1">
    <location>
        <begin position="56"/>
        <end position="86"/>
    </location>
</feature>
<dbReference type="AlphaFoldDB" id="A0AAD7DVZ3"/>
<evidence type="ECO:0000256" key="1">
    <source>
        <dbReference type="SAM" id="MobiDB-lite"/>
    </source>
</evidence>
<keyword evidence="2" id="KW-0732">Signal</keyword>
<evidence type="ECO:0000313" key="4">
    <source>
        <dbReference type="Proteomes" id="UP001215598"/>
    </source>
</evidence>
<organism evidence="3 4">
    <name type="scientific">Mycena metata</name>
    <dbReference type="NCBI Taxonomy" id="1033252"/>
    <lineage>
        <taxon>Eukaryota</taxon>
        <taxon>Fungi</taxon>
        <taxon>Dikarya</taxon>
        <taxon>Basidiomycota</taxon>
        <taxon>Agaricomycotina</taxon>
        <taxon>Agaricomycetes</taxon>
        <taxon>Agaricomycetidae</taxon>
        <taxon>Agaricales</taxon>
        <taxon>Marasmiineae</taxon>
        <taxon>Mycenaceae</taxon>
        <taxon>Mycena</taxon>
    </lineage>
</organism>
<feature type="compositionally biased region" description="Low complexity" evidence="1">
    <location>
        <begin position="211"/>
        <end position="224"/>
    </location>
</feature>
<name>A0AAD7DVZ3_9AGAR</name>
<feature type="compositionally biased region" description="Low complexity" evidence="1">
    <location>
        <begin position="70"/>
        <end position="86"/>
    </location>
</feature>
<evidence type="ECO:0000313" key="3">
    <source>
        <dbReference type="EMBL" id="KAJ7701030.1"/>
    </source>
</evidence>